<accession>A0A7S1PAD0</accession>
<proteinExistence type="predicted"/>
<protein>
    <recommendedName>
        <fullName evidence="3">Transmembrane protein</fullName>
    </recommendedName>
</protein>
<keyword evidence="1" id="KW-0812">Transmembrane</keyword>
<evidence type="ECO:0000256" key="1">
    <source>
        <dbReference type="SAM" id="Phobius"/>
    </source>
</evidence>
<evidence type="ECO:0000313" key="2">
    <source>
        <dbReference type="EMBL" id="CAD9066212.1"/>
    </source>
</evidence>
<gene>
    <name evidence="2" type="ORF">VBRA1451_LOCUS21283</name>
</gene>
<keyword evidence="1" id="KW-0472">Membrane</keyword>
<dbReference type="AlphaFoldDB" id="A0A7S1PAD0"/>
<evidence type="ECO:0008006" key="3">
    <source>
        <dbReference type="Google" id="ProtNLM"/>
    </source>
</evidence>
<feature type="transmembrane region" description="Helical" evidence="1">
    <location>
        <begin position="33"/>
        <end position="55"/>
    </location>
</feature>
<name>A0A7S1PAD0_9ALVE</name>
<organism evidence="2">
    <name type="scientific">Vitrella brassicaformis</name>
    <dbReference type="NCBI Taxonomy" id="1169539"/>
    <lineage>
        <taxon>Eukaryota</taxon>
        <taxon>Sar</taxon>
        <taxon>Alveolata</taxon>
        <taxon>Colpodellida</taxon>
        <taxon>Vitrellaceae</taxon>
        <taxon>Vitrella</taxon>
    </lineage>
</organism>
<keyword evidence="1" id="KW-1133">Transmembrane helix</keyword>
<reference evidence="2" key="1">
    <citation type="submission" date="2021-01" db="EMBL/GenBank/DDBJ databases">
        <authorList>
            <person name="Corre E."/>
            <person name="Pelletier E."/>
            <person name="Niang G."/>
            <person name="Scheremetjew M."/>
            <person name="Finn R."/>
            <person name="Kale V."/>
            <person name="Holt S."/>
            <person name="Cochrane G."/>
            <person name="Meng A."/>
            <person name="Brown T."/>
            <person name="Cohen L."/>
        </authorList>
    </citation>
    <scope>NUCLEOTIDE SEQUENCE</scope>
    <source>
        <strain evidence="2">CCMP3346</strain>
    </source>
</reference>
<sequence length="115" mass="12694">MGRPVPPADESVPLYADITYQIRRPDSLANRVAAFKCLVLGGSVVPIFTLGFVYVMRVRPGPDEAVLMQPDWQYQLSRAGKVAKYNVGEWLKHAVVGGDGQEDDHARVLPHHGAR</sequence>
<dbReference type="EMBL" id="HBGB01036088">
    <property type="protein sequence ID" value="CAD9066212.1"/>
    <property type="molecule type" value="Transcribed_RNA"/>
</dbReference>